<dbReference type="RefSeq" id="WP_172900003.1">
    <property type="nucleotide sequence ID" value="NZ_LT670818.1"/>
</dbReference>
<feature type="transmembrane region" description="Helical" evidence="1">
    <location>
        <begin position="24"/>
        <end position="44"/>
    </location>
</feature>
<keyword evidence="1" id="KW-1133">Transmembrane helix</keyword>
<protein>
    <submittedName>
        <fullName evidence="2">Uncharacterized protein</fullName>
    </submittedName>
</protein>
<reference evidence="2 3" key="1">
    <citation type="submission" date="2016-11" db="EMBL/GenBank/DDBJ databases">
        <authorList>
            <person name="Jaros S."/>
            <person name="Januszkiewicz K."/>
            <person name="Wedrychowicz H."/>
        </authorList>
    </citation>
    <scope>NUCLEOTIDE SEQUENCE [LARGE SCALE GENOMIC DNA]</scope>
    <source>
        <strain evidence="2 3">GAS242</strain>
    </source>
</reference>
<evidence type="ECO:0000256" key="1">
    <source>
        <dbReference type="SAM" id="Phobius"/>
    </source>
</evidence>
<dbReference type="EMBL" id="LT670818">
    <property type="protein sequence ID" value="SHH22192.1"/>
    <property type="molecule type" value="Genomic_DNA"/>
</dbReference>
<name>A0A1M5R785_9BRAD</name>
<accession>A0A1M5R785</accession>
<evidence type="ECO:0000313" key="3">
    <source>
        <dbReference type="Proteomes" id="UP000190675"/>
    </source>
</evidence>
<keyword evidence="1" id="KW-0472">Membrane</keyword>
<dbReference type="Proteomes" id="UP000190675">
    <property type="component" value="Chromosome I"/>
</dbReference>
<dbReference type="AlphaFoldDB" id="A0A1M5R785"/>
<proteinExistence type="predicted"/>
<keyword evidence="1" id="KW-0812">Transmembrane</keyword>
<sequence>MNAVARILSCDFSEARFDFDSLKAIRLFCGAGLAASFLLAAYGLDLNPGFL</sequence>
<organism evidence="2 3">
    <name type="scientific">Bradyrhizobium erythrophlei</name>
    <dbReference type="NCBI Taxonomy" id="1437360"/>
    <lineage>
        <taxon>Bacteria</taxon>
        <taxon>Pseudomonadati</taxon>
        <taxon>Pseudomonadota</taxon>
        <taxon>Alphaproteobacteria</taxon>
        <taxon>Hyphomicrobiales</taxon>
        <taxon>Nitrobacteraceae</taxon>
        <taxon>Bradyrhizobium</taxon>
    </lineage>
</organism>
<evidence type="ECO:0000313" key="2">
    <source>
        <dbReference type="EMBL" id="SHH22192.1"/>
    </source>
</evidence>
<gene>
    <name evidence="2" type="ORF">SAMN05444169_6390</name>
</gene>